<feature type="region of interest" description="Disordered" evidence="1">
    <location>
        <begin position="1"/>
        <end position="38"/>
    </location>
</feature>
<evidence type="ECO:0000313" key="3">
    <source>
        <dbReference type="Proteomes" id="UP000035720"/>
    </source>
</evidence>
<accession>A0A077M842</accession>
<protein>
    <submittedName>
        <fullName evidence="2">Uncharacterized protein</fullName>
    </submittedName>
</protein>
<reference evidence="2 3" key="1">
    <citation type="journal article" date="2013" name="ISME J.">
        <title>A metabolic model for members of the genus Tetrasphaera involved in enhanced biological phosphorus removal.</title>
        <authorList>
            <person name="Kristiansen R."/>
            <person name="Nguyen H.T.T."/>
            <person name="Saunders A.M."/>
            <person name="Nielsen J.L."/>
            <person name="Wimmer R."/>
            <person name="Le V.Q."/>
            <person name="McIlroy S.J."/>
            <person name="Petrovski S."/>
            <person name="Seviour R.J."/>
            <person name="Calteau A."/>
            <person name="Nielsen K.L."/>
            <person name="Nielsen P.H."/>
        </authorList>
    </citation>
    <scope>NUCLEOTIDE SEQUENCE [LARGE SCALE GENOMIC DNA]</scope>
    <source>
        <strain evidence="2 3">Ben 74</strain>
    </source>
</reference>
<evidence type="ECO:0000313" key="2">
    <source>
        <dbReference type="EMBL" id="CCI52749.1"/>
    </source>
</evidence>
<gene>
    <name evidence="2" type="ORF">BN13_200009</name>
</gene>
<feature type="compositionally biased region" description="Basic and acidic residues" evidence="1">
    <location>
        <begin position="14"/>
        <end position="26"/>
    </location>
</feature>
<dbReference type="Proteomes" id="UP000035720">
    <property type="component" value="Unassembled WGS sequence"/>
</dbReference>
<sequence>MRGADGEGVQGVARRKDAAQQRRLEAGPHCSQASGLGVVRGSGGDRELVGVVARADDEQQIVRVGEPVQQAPDGAHSARECSRLRANGQVHNTDAGRCGRLVPLAFHNPSDCAVKDVGEQTIWDYLLVPRNELVGLQDRSYVERTIKRWTAISEVAVNDE</sequence>
<comment type="caution">
    <text evidence="2">The sequence shown here is derived from an EMBL/GenBank/DDBJ whole genome shotgun (WGS) entry which is preliminary data.</text>
</comment>
<proteinExistence type="predicted"/>
<dbReference type="EMBL" id="CAJC01000113">
    <property type="protein sequence ID" value="CCI52749.1"/>
    <property type="molecule type" value="Genomic_DNA"/>
</dbReference>
<organism evidence="2 3">
    <name type="scientific">Nostocoides jenkinsii Ben 74</name>
    <dbReference type="NCBI Taxonomy" id="1193518"/>
    <lineage>
        <taxon>Bacteria</taxon>
        <taxon>Bacillati</taxon>
        <taxon>Actinomycetota</taxon>
        <taxon>Actinomycetes</taxon>
        <taxon>Micrococcales</taxon>
        <taxon>Intrasporangiaceae</taxon>
        <taxon>Nostocoides</taxon>
    </lineage>
</organism>
<keyword evidence="3" id="KW-1185">Reference proteome</keyword>
<evidence type="ECO:0000256" key="1">
    <source>
        <dbReference type="SAM" id="MobiDB-lite"/>
    </source>
</evidence>
<name>A0A077M842_9MICO</name>
<dbReference type="AlphaFoldDB" id="A0A077M842"/>